<evidence type="ECO:0000313" key="2">
    <source>
        <dbReference type="Proteomes" id="UP000478740"/>
    </source>
</evidence>
<dbReference type="Proteomes" id="UP000478740">
    <property type="component" value="Unassembled WGS sequence"/>
</dbReference>
<reference evidence="1 2" key="1">
    <citation type="submission" date="2019-11" db="EMBL/GenBank/DDBJ databases">
        <authorList>
            <person name="Dong K."/>
        </authorList>
    </citation>
    <scope>NUCLEOTIDE SEQUENCE [LARGE SCALE GENOMIC DNA]</scope>
    <source>
        <strain evidence="1 2">DK608</strain>
    </source>
</reference>
<gene>
    <name evidence="1" type="ORF">GL284_12450</name>
</gene>
<sequence>MCADPLTMALTAAGAPTGIGGFFGSLFGGAGLGGIGTAASAASGVVGAYSAIQQGNAAAAAAEATAKAQEAAATDALRQGEDESDRQRRAGAAMMAQQRVATAANGVDASSASALEMLDDTKRLIEDDAFAIRQNAQRQAEGFGQAAANSRTEASNARSAGRWEAAGTLLTTGARVGSKYSQWALQRSGQGAFT</sequence>
<dbReference type="RefSeq" id="WP_155044961.1">
    <property type="nucleotide sequence ID" value="NZ_WMIH01000011.1"/>
</dbReference>
<organism evidence="1 2">
    <name type="scientific">Paracoccus shanxieyensis</name>
    <dbReference type="NCBI Taxonomy" id="2675752"/>
    <lineage>
        <taxon>Bacteria</taxon>
        <taxon>Pseudomonadati</taxon>
        <taxon>Pseudomonadota</taxon>
        <taxon>Alphaproteobacteria</taxon>
        <taxon>Rhodobacterales</taxon>
        <taxon>Paracoccaceae</taxon>
        <taxon>Paracoccus</taxon>
    </lineage>
</organism>
<keyword evidence="2" id="KW-1185">Reference proteome</keyword>
<dbReference type="EMBL" id="WMII01000011">
    <property type="protein sequence ID" value="MTH65076.1"/>
    <property type="molecule type" value="Genomic_DNA"/>
</dbReference>
<dbReference type="AlphaFoldDB" id="A0A6L6IX43"/>
<protein>
    <submittedName>
        <fullName evidence="1">Uncharacterized protein</fullName>
    </submittedName>
</protein>
<comment type="caution">
    <text evidence="1">The sequence shown here is derived from an EMBL/GenBank/DDBJ whole genome shotgun (WGS) entry which is preliminary data.</text>
</comment>
<accession>A0A6L6IX43</accession>
<proteinExistence type="predicted"/>
<name>A0A6L6IX43_9RHOB</name>
<evidence type="ECO:0000313" key="1">
    <source>
        <dbReference type="EMBL" id="MTH65076.1"/>
    </source>
</evidence>